<name>A0A842I6M5_9RHOB</name>
<dbReference type="Proteomes" id="UP000555411">
    <property type="component" value="Unassembled WGS sequence"/>
</dbReference>
<proteinExistence type="predicted"/>
<keyword evidence="2" id="KW-1185">Reference proteome</keyword>
<sequence length="110" mass="11922">MANVKFFIDAALMREKDAALDGLLAQTRALLCARLDIPEAACQFVAIGVRSLADQPAVNIEISLLPKPDRTAEKLRSLCEDARDIATRILSAHTAVRCAQLDAATYIAIK</sequence>
<protein>
    <recommendedName>
        <fullName evidence="3">5-carboxymethyl-2-hydroxymuconate isomerase</fullName>
    </recommendedName>
</protein>
<evidence type="ECO:0000313" key="2">
    <source>
        <dbReference type="Proteomes" id="UP000555411"/>
    </source>
</evidence>
<dbReference type="EMBL" id="JACLQD010000001">
    <property type="protein sequence ID" value="MBC2834608.1"/>
    <property type="molecule type" value="Genomic_DNA"/>
</dbReference>
<dbReference type="AlphaFoldDB" id="A0A842I6M5"/>
<reference evidence="1 2" key="1">
    <citation type="journal article" date="2017" name="Int. J. Syst. Evol. Microbiol.">
        <title>Gemmobacter straminiformis sp. nov., isolated from an artificial fountain.</title>
        <authorList>
            <person name="Kang J.Y."/>
            <person name="Kim M.J."/>
            <person name="Chun J."/>
            <person name="Son K.P."/>
            <person name="Jahng K.Y."/>
        </authorList>
    </citation>
    <scope>NUCLEOTIDE SEQUENCE [LARGE SCALE GENOMIC DNA]</scope>
    <source>
        <strain evidence="1 2">CAM-8</strain>
    </source>
</reference>
<organism evidence="1 2">
    <name type="scientific">Paragemmobacter straminiformis</name>
    <dbReference type="NCBI Taxonomy" id="2045119"/>
    <lineage>
        <taxon>Bacteria</taxon>
        <taxon>Pseudomonadati</taxon>
        <taxon>Pseudomonadota</taxon>
        <taxon>Alphaproteobacteria</taxon>
        <taxon>Rhodobacterales</taxon>
        <taxon>Paracoccaceae</taxon>
        <taxon>Paragemmobacter</taxon>
    </lineage>
</organism>
<gene>
    <name evidence="1" type="ORF">H7F16_03760</name>
</gene>
<dbReference type="RefSeq" id="WP_185796192.1">
    <property type="nucleotide sequence ID" value="NZ_JACLQD010000001.1"/>
</dbReference>
<evidence type="ECO:0000313" key="1">
    <source>
        <dbReference type="EMBL" id="MBC2834608.1"/>
    </source>
</evidence>
<accession>A0A842I6M5</accession>
<comment type="caution">
    <text evidence="1">The sequence shown here is derived from an EMBL/GenBank/DDBJ whole genome shotgun (WGS) entry which is preliminary data.</text>
</comment>
<evidence type="ECO:0008006" key="3">
    <source>
        <dbReference type="Google" id="ProtNLM"/>
    </source>
</evidence>